<dbReference type="AlphaFoldDB" id="A0A179FIH1"/>
<evidence type="ECO:0000259" key="2">
    <source>
        <dbReference type="Pfam" id="PF12146"/>
    </source>
</evidence>
<dbReference type="InterPro" id="IPR029058">
    <property type="entry name" value="AB_hydrolase_fold"/>
</dbReference>
<keyword evidence="4" id="KW-1185">Reference proteome</keyword>
<evidence type="ECO:0000313" key="4">
    <source>
        <dbReference type="Proteomes" id="UP000078397"/>
    </source>
</evidence>
<keyword evidence="3" id="KW-0031">Aminopeptidase</keyword>
<dbReference type="SUPFAM" id="SSF53474">
    <property type="entry name" value="alpha/beta-Hydrolases"/>
    <property type="match status" value="1"/>
</dbReference>
<dbReference type="Gene3D" id="3.40.50.1820">
    <property type="entry name" value="alpha/beta hydrolase"/>
    <property type="match status" value="2"/>
</dbReference>
<name>A0A179FIH1_METCM</name>
<dbReference type="GO" id="GO:0016042">
    <property type="term" value="P:lipid catabolic process"/>
    <property type="evidence" value="ECO:0007669"/>
    <property type="project" value="InterPro"/>
</dbReference>
<dbReference type="InterPro" id="IPR022742">
    <property type="entry name" value="Hydrolase_4"/>
</dbReference>
<dbReference type="EMBL" id="LSBJ02000005">
    <property type="protein sequence ID" value="OAQ65366.1"/>
    <property type="molecule type" value="Genomic_DNA"/>
</dbReference>
<feature type="chain" id="PRO_5008101724" evidence="1">
    <location>
        <begin position="17"/>
        <end position="466"/>
    </location>
</feature>
<reference evidence="3 4" key="1">
    <citation type="journal article" date="2016" name="PLoS Pathog.">
        <title>Biosynthesis of antibiotic leucinostatins in bio-control fungus Purpureocillium lilacinum and their inhibition on phytophthora revealed by genome mining.</title>
        <authorList>
            <person name="Wang G."/>
            <person name="Liu Z."/>
            <person name="Lin R."/>
            <person name="Li E."/>
            <person name="Mao Z."/>
            <person name="Ling J."/>
            <person name="Yang Y."/>
            <person name="Yin W.B."/>
            <person name="Xie B."/>
        </authorList>
    </citation>
    <scope>NUCLEOTIDE SEQUENCE [LARGE SCALE GENOMIC DNA]</scope>
    <source>
        <strain evidence="3">170</strain>
    </source>
</reference>
<keyword evidence="1" id="KW-0732">Signal</keyword>
<dbReference type="STRING" id="1380566.A0A179FIH1"/>
<dbReference type="KEGG" id="pchm:VFPPC_14054"/>
<dbReference type="GO" id="GO:0004806">
    <property type="term" value="F:triacylglycerol lipase activity"/>
    <property type="evidence" value="ECO:0007669"/>
    <property type="project" value="InterPro"/>
</dbReference>
<dbReference type="PANTHER" id="PTHR34853:SF1">
    <property type="entry name" value="LIPASE 5"/>
    <property type="match status" value="1"/>
</dbReference>
<feature type="domain" description="Serine aminopeptidase S33" evidence="2">
    <location>
        <begin position="167"/>
        <end position="407"/>
    </location>
</feature>
<dbReference type="GeneID" id="28855819"/>
<protein>
    <submittedName>
        <fullName evidence="3">Prolyl aminopeptidase (Secreted protein)</fullName>
    </submittedName>
</protein>
<evidence type="ECO:0000256" key="1">
    <source>
        <dbReference type="SAM" id="SignalP"/>
    </source>
</evidence>
<accession>A0A179FIH1</accession>
<comment type="caution">
    <text evidence="3">The sequence shown here is derived from an EMBL/GenBank/DDBJ whole genome shotgun (WGS) entry which is preliminary data.</text>
</comment>
<dbReference type="RefSeq" id="XP_018142680.1">
    <property type="nucleotide sequence ID" value="XM_018291825.1"/>
</dbReference>
<dbReference type="Pfam" id="PF12146">
    <property type="entry name" value="Hydrolase_4"/>
    <property type="match status" value="1"/>
</dbReference>
<dbReference type="GO" id="GO:0004177">
    <property type="term" value="F:aminopeptidase activity"/>
    <property type="evidence" value="ECO:0007669"/>
    <property type="project" value="UniProtKB-KW"/>
</dbReference>
<dbReference type="Proteomes" id="UP000078397">
    <property type="component" value="Unassembled WGS sequence"/>
</dbReference>
<gene>
    <name evidence="3" type="ORF">VFPPC_14054</name>
</gene>
<sequence>MKVFYISVLLALGASARQNSNFNVTPEYAESHDCGSKCQQILDLTNRADLDSVGHDFSFDFFATAANFSTATQPGDVLKVEALNVSNLDVDSGTTVYRIQYASRDLDGETVPATGFIAFPYTPHFAGGSAGNGTRYKLAAYAHGTIGLFEGCAPSNSPNLYDYNTWKAAVQRGYAVVATDYAGLGNNFTSHKYLTLPAQVHDVYYSVVAARKIFGEALTGEWVSFGHSQGGGTVWKLAESEYVRNDARYLGTVALAPATYIIDMLMGKYGEVDFSGYLSFLPIAAERALPGYNASFLSDVMRKRIELATKAQLCIAGMLALPADLNKTQIVSPDGLAKDKDRLHEWQRMLSPAQGDRSSAPVLVVQGLNDTSVLPNTTVQAWDAACGFGNEVHLRLYPGQEHSPLMEASAPEWLGWLDELFGSVGKVRQRQKCTSLTRRPFSNTFVKQPAEGGRDFLKALKSILRE</sequence>
<proteinExistence type="predicted"/>
<feature type="signal peptide" evidence="1">
    <location>
        <begin position="1"/>
        <end position="16"/>
    </location>
</feature>
<evidence type="ECO:0000313" key="3">
    <source>
        <dbReference type="EMBL" id="OAQ65366.1"/>
    </source>
</evidence>
<dbReference type="PANTHER" id="PTHR34853">
    <property type="match status" value="1"/>
</dbReference>
<dbReference type="OrthoDB" id="5382058at2759"/>
<keyword evidence="3" id="KW-0645">Protease</keyword>
<dbReference type="InterPro" id="IPR005152">
    <property type="entry name" value="Lipase_secreted"/>
</dbReference>
<keyword evidence="3" id="KW-0378">Hydrolase</keyword>
<organism evidence="3 4">
    <name type="scientific">Pochonia chlamydosporia 170</name>
    <dbReference type="NCBI Taxonomy" id="1380566"/>
    <lineage>
        <taxon>Eukaryota</taxon>
        <taxon>Fungi</taxon>
        <taxon>Dikarya</taxon>
        <taxon>Ascomycota</taxon>
        <taxon>Pezizomycotina</taxon>
        <taxon>Sordariomycetes</taxon>
        <taxon>Hypocreomycetidae</taxon>
        <taxon>Hypocreales</taxon>
        <taxon>Clavicipitaceae</taxon>
        <taxon>Pochonia</taxon>
    </lineage>
</organism>